<proteinExistence type="predicted"/>
<keyword evidence="1" id="KW-0540">Nuclease</keyword>
<dbReference type="GO" id="GO:0008408">
    <property type="term" value="F:3'-5' exonuclease activity"/>
    <property type="evidence" value="ECO:0007669"/>
    <property type="project" value="TreeGrafter"/>
</dbReference>
<evidence type="ECO:0000313" key="5">
    <source>
        <dbReference type="Proteomes" id="UP000187609"/>
    </source>
</evidence>
<sequence length="276" mass="32990">MPLEISVIDMKEEDKKRKNEYHDLEWDYDPYTVYVGEHRILTLFSECYQTTTKWFQDLQKSTANNKHGCLLVGVCADRNPDLMHWDIDTRRYPNPEKTPYHLLQLCIGSHCFLYRLPHPHYEHIPKALIAFFANPRVIAVGMNMRAVIKRLEDDHCIKFANPVDLNILAVKGMKRDDLDLGRYDLDRLAKTVLGKHWDVIRPNERVQWFSRWRSHWWNDTLDLKKVEYATVDPYLCFMIGSELLDMLDDKLYPREFKKFLLKNKKQKKRGKTTKKF</sequence>
<dbReference type="InterPro" id="IPR051132">
    <property type="entry name" value="3-5_Exonuclease_domain"/>
</dbReference>
<dbReference type="SUPFAM" id="SSF53098">
    <property type="entry name" value="Ribonuclease H-like"/>
    <property type="match status" value="1"/>
</dbReference>
<dbReference type="Gramene" id="OIT40695">
    <property type="protein sequence ID" value="OIT40695"/>
    <property type="gene ID" value="A4A49_43799"/>
</dbReference>
<dbReference type="InterPro" id="IPR036397">
    <property type="entry name" value="RNaseH_sf"/>
</dbReference>
<keyword evidence="5" id="KW-1185">Reference proteome</keyword>
<evidence type="ECO:0000256" key="2">
    <source>
        <dbReference type="ARBA" id="ARBA00022801"/>
    </source>
</evidence>
<dbReference type="InterPro" id="IPR012337">
    <property type="entry name" value="RNaseH-like_sf"/>
</dbReference>
<dbReference type="Gramene" id="OIT08451">
    <property type="protein sequence ID" value="OIT08451"/>
    <property type="gene ID" value="A4A49_63234"/>
</dbReference>
<dbReference type="STRING" id="49451.A0A1J6JCC0"/>
<reference evidence="3 5" key="1">
    <citation type="submission" date="2016-11" db="EMBL/GenBank/DDBJ databases">
        <title>The genome of Nicotiana attenuata.</title>
        <authorList>
            <person name="Xu S."/>
            <person name="Brockmoeller T."/>
            <person name="Gaquerel E."/>
            <person name="Navarro A."/>
            <person name="Kuhl H."/>
            <person name="Gase K."/>
            <person name="Ling Z."/>
            <person name="Zhou W."/>
            <person name="Kreitzer C."/>
            <person name="Stanke M."/>
            <person name="Tang H."/>
            <person name="Lyons E."/>
            <person name="Pandey P."/>
            <person name="Pandey S.P."/>
            <person name="Timmermann B."/>
            <person name="Baldwin I.T."/>
        </authorList>
    </citation>
    <scope>NUCLEOTIDE SEQUENCE [LARGE SCALE GENOMIC DNA]</scope>
    <source>
        <strain evidence="5">cv. UT</strain>
        <strain evidence="3">UT</strain>
        <tissue evidence="3">Leaves</tissue>
    </source>
</reference>
<dbReference type="OMA" id="WIYDPYN"/>
<dbReference type="AlphaFoldDB" id="A0A1J6JCC0"/>
<dbReference type="GO" id="GO:0005737">
    <property type="term" value="C:cytoplasm"/>
    <property type="evidence" value="ECO:0007669"/>
    <property type="project" value="TreeGrafter"/>
</dbReference>
<dbReference type="GO" id="GO:0003676">
    <property type="term" value="F:nucleic acid binding"/>
    <property type="evidence" value="ECO:0007669"/>
    <property type="project" value="InterPro"/>
</dbReference>
<comment type="caution">
    <text evidence="3">The sequence shown here is derived from an EMBL/GenBank/DDBJ whole genome shotgun (WGS) entry which is preliminary data.</text>
</comment>
<dbReference type="Gene3D" id="3.30.420.10">
    <property type="entry name" value="Ribonuclease H-like superfamily/Ribonuclease H"/>
    <property type="match status" value="1"/>
</dbReference>
<dbReference type="PANTHER" id="PTHR13620:SF80">
    <property type="entry name" value="3'-5' EXONUCLEASE DOMAIN-CONTAINING PROTEIN"/>
    <property type="match status" value="1"/>
</dbReference>
<evidence type="ECO:0000313" key="3">
    <source>
        <dbReference type="EMBL" id="OIT08451.1"/>
    </source>
</evidence>
<dbReference type="GO" id="GO:0005634">
    <property type="term" value="C:nucleus"/>
    <property type="evidence" value="ECO:0007669"/>
    <property type="project" value="TreeGrafter"/>
</dbReference>
<evidence type="ECO:0000313" key="4">
    <source>
        <dbReference type="EMBL" id="OIT40695.1"/>
    </source>
</evidence>
<evidence type="ECO:0000256" key="1">
    <source>
        <dbReference type="ARBA" id="ARBA00022722"/>
    </source>
</evidence>
<dbReference type="PANTHER" id="PTHR13620">
    <property type="entry name" value="3-5 EXONUCLEASE"/>
    <property type="match status" value="1"/>
</dbReference>
<gene>
    <name evidence="4" type="ORF">A4A49_43799</name>
    <name evidence="3" type="ORF">A4A49_63234</name>
</gene>
<protein>
    <recommendedName>
        <fullName evidence="6">3'-5' exonuclease domain-containing protein</fullName>
    </recommendedName>
</protein>
<dbReference type="EMBL" id="MJEQ01000007">
    <property type="protein sequence ID" value="OIT40695.1"/>
    <property type="molecule type" value="Genomic_DNA"/>
</dbReference>
<organism evidence="3 5">
    <name type="scientific">Nicotiana attenuata</name>
    <name type="common">Coyote tobacco</name>
    <dbReference type="NCBI Taxonomy" id="49451"/>
    <lineage>
        <taxon>Eukaryota</taxon>
        <taxon>Viridiplantae</taxon>
        <taxon>Streptophyta</taxon>
        <taxon>Embryophyta</taxon>
        <taxon>Tracheophyta</taxon>
        <taxon>Spermatophyta</taxon>
        <taxon>Magnoliopsida</taxon>
        <taxon>eudicotyledons</taxon>
        <taxon>Gunneridae</taxon>
        <taxon>Pentapetalae</taxon>
        <taxon>asterids</taxon>
        <taxon>lamiids</taxon>
        <taxon>Solanales</taxon>
        <taxon>Solanaceae</taxon>
        <taxon>Nicotianoideae</taxon>
        <taxon>Nicotianeae</taxon>
        <taxon>Nicotiana</taxon>
    </lineage>
</organism>
<dbReference type="Proteomes" id="UP000187609">
    <property type="component" value="Unassembled WGS sequence"/>
</dbReference>
<dbReference type="EMBL" id="MJEQ01037183">
    <property type="protein sequence ID" value="OIT08451.1"/>
    <property type="molecule type" value="Genomic_DNA"/>
</dbReference>
<evidence type="ECO:0008006" key="6">
    <source>
        <dbReference type="Google" id="ProtNLM"/>
    </source>
</evidence>
<name>A0A1J6JCC0_NICAT</name>
<keyword evidence="2" id="KW-0378">Hydrolase</keyword>
<accession>A0A1J6JCC0</accession>